<organism evidence="3 4">
    <name type="scientific">Enterovirga rhinocerotis</name>
    <dbReference type="NCBI Taxonomy" id="1339210"/>
    <lineage>
        <taxon>Bacteria</taxon>
        <taxon>Pseudomonadati</taxon>
        <taxon>Pseudomonadota</taxon>
        <taxon>Alphaproteobacteria</taxon>
        <taxon>Hyphomicrobiales</taxon>
        <taxon>Methylobacteriaceae</taxon>
        <taxon>Enterovirga</taxon>
    </lineage>
</organism>
<protein>
    <submittedName>
        <fullName evidence="3">Putative spermidine/putrescine transport system substrate-binding protein</fullName>
    </submittedName>
</protein>
<dbReference type="CDD" id="cd13589">
    <property type="entry name" value="PBP2_polyamine_RpCGA009"/>
    <property type="match status" value="1"/>
</dbReference>
<evidence type="ECO:0000256" key="1">
    <source>
        <dbReference type="ARBA" id="ARBA00022729"/>
    </source>
</evidence>
<dbReference type="SUPFAM" id="SSF53850">
    <property type="entry name" value="Periplasmic binding protein-like II"/>
    <property type="match status" value="1"/>
</dbReference>
<name>A0A4R7C3G5_9HYPH</name>
<evidence type="ECO:0000256" key="2">
    <source>
        <dbReference type="ARBA" id="ARBA00022764"/>
    </source>
</evidence>
<dbReference type="RefSeq" id="WP_245512750.1">
    <property type="nucleotide sequence ID" value="NZ_SNZR01000011.1"/>
</dbReference>
<dbReference type="AlphaFoldDB" id="A0A4R7C3G5"/>
<dbReference type="InterPro" id="IPR006059">
    <property type="entry name" value="SBP"/>
</dbReference>
<comment type="caution">
    <text evidence="3">The sequence shown here is derived from an EMBL/GenBank/DDBJ whole genome shotgun (WGS) entry which is preliminary data.</text>
</comment>
<evidence type="ECO:0000313" key="4">
    <source>
        <dbReference type="Proteomes" id="UP000295122"/>
    </source>
</evidence>
<keyword evidence="2" id="KW-0574">Periplasm</keyword>
<gene>
    <name evidence="3" type="ORF">EV668_0192</name>
</gene>
<dbReference type="Gene3D" id="3.40.190.10">
    <property type="entry name" value="Periplasmic binding protein-like II"/>
    <property type="match status" value="2"/>
</dbReference>
<dbReference type="EMBL" id="SNZR01000011">
    <property type="protein sequence ID" value="TDR92948.1"/>
    <property type="molecule type" value="Genomic_DNA"/>
</dbReference>
<dbReference type="PANTHER" id="PTHR30222:SF2">
    <property type="entry name" value="ABC TRANSPORTER SUBSTRATE-BINDING PROTEIN"/>
    <property type="match status" value="1"/>
</dbReference>
<keyword evidence="1" id="KW-0732">Signal</keyword>
<dbReference type="Pfam" id="PF13416">
    <property type="entry name" value="SBP_bac_8"/>
    <property type="match status" value="1"/>
</dbReference>
<dbReference type="Proteomes" id="UP000295122">
    <property type="component" value="Unassembled WGS sequence"/>
</dbReference>
<evidence type="ECO:0000313" key="3">
    <source>
        <dbReference type="EMBL" id="TDR92948.1"/>
    </source>
</evidence>
<sequence>MRVGIITTCALSVLAAVAVMRPGEASARDLTVAAWGGSSQAAQKKLYYAPFSAKTGTRIVEDSWSGGIGILRTKVQGGNANWDLVQVEADELNLGCEEGLFEKLDWTALGGRERFVPGAAHECGVGSVVWTTGLVYDANRFKDGPKNWVDFWDLKRFPGKRALRKGPKYTLEAALMADGVEPKDVYKVLRTPAGVDRAFKKLDEIKKDVVWWTAGAQGPQLLASGEVALANIYASRALSANRSDGRNFKVVWNQSVYAIDYFVILKGSPNRAKAVELLSFMTQPEVQKDFPGEANQGITTIAANKQVPKAVSANLPTDPENEAVALALDVDFWVDNVDQLTQRFNAWASR</sequence>
<accession>A0A4R7C3G5</accession>
<keyword evidence="4" id="KW-1185">Reference proteome</keyword>
<dbReference type="PANTHER" id="PTHR30222">
    <property type="entry name" value="SPERMIDINE/PUTRESCINE-BINDING PERIPLASMIC PROTEIN"/>
    <property type="match status" value="1"/>
</dbReference>
<reference evidence="3 4" key="1">
    <citation type="submission" date="2019-03" db="EMBL/GenBank/DDBJ databases">
        <title>Genomic Encyclopedia of Type Strains, Phase IV (KMG-IV): sequencing the most valuable type-strain genomes for metagenomic binning, comparative biology and taxonomic classification.</title>
        <authorList>
            <person name="Goeker M."/>
        </authorList>
    </citation>
    <scope>NUCLEOTIDE SEQUENCE [LARGE SCALE GENOMIC DNA]</scope>
    <source>
        <strain evidence="3 4">DSM 25903</strain>
    </source>
</reference>
<proteinExistence type="predicted"/>